<feature type="chain" id="PRO_5028325129" description="HECT-type E3 ubiquitin transferase" evidence="8">
    <location>
        <begin position="20"/>
        <end position="962"/>
    </location>
</feature>
<evidence type="ECO:0000256" key="8">
    <source>
        <dbReference type="SAM" id="SignalP"/>
    </source>
</evidence>
<comment type="pathway">
    <text evidence="2">Protein modification; protein ubiquitination.</text>
</comment>
<dbReference type="Pfam" id="PF00632">
    <property type="entry name" value="HECT"/>
    <property type="match status" value="1"/>
</dbReference>
<dbReference type="AlphaFoldDB" id="A0A6P4YN63"/>
<evidence type="ECO:0000259" key="9">
    <source>
        <dbReference type="PROSITE" id="PS50237"/>
    </source>
</evidence>
<dbReference type="Pfam" id="PF00630">
    <property type="entry name" value="Filamin"/>
    <property type="match status" value="1"/>
</dbReference>
<evidence type="ECO:0000256" key="1">
    <source>
        <dbReference type="ARBA" id="ARBA00000885"/>
    </source>
</evidence>
<dbReference type="Gene3D" id="3.90.1750.10">
    <property type="entry name" value="Hect, E3 ligase catalytic domains"/>
    <property type="match status" value="1"/>
</dbReference>
<dbReference type="GeneID" id="109474881"/>
<feature type="signal peptide" evidence="8">
    <location>
        <begin position="1"/>
        <end position="19"/>
    </location>
</feature>
<dbReference type="FunFam" id="3.30.2160.10:FF:000008">
    <property type="entry name" value="Apoptosis-resistant E3 ubiquitin protein ligase 1"/>
    <property type="match status" value="1"/>
</dbReference>
<dbReference type="InterPro" id="IPR017868">
    <property type="entry name" value="Filamin/ABP280_repeat-like"/>
</dbReference>
<dbReference type="InterPro" id="IPR050409">
    <property type="entry name" value="E3_ubiq-protein_ligase"/>
</dbReference>
<gene>
    <name evidence="11" type="primary">LOC109474881</name>
</gene>
<keyword evidence="10" id="KW-1185">Reference proteome</keyword>
<dbReference type="InterPro" id="IPR013783">
    <property type="entry name" value="Ig-like_fold"/>
</dbReference>
<proteinExistence type="predicted"/>
<dbReference type="OrthoDB" id="6057829at2759"/>
<dbReference type="Gene3D" id="3.30.2410.10">
    <property type="entry name" value="Hect, E3 ligase catalytic domain"/>
    <property type="match status" value="1"/>
</dbReference>
<dbReference type="RefSeq" id="XP_019630905.1">
    <property type="nucleotide sequence ID" value="XM_019775346.1"/>
</dbReference>
<sequence>MGTLQKFLVVFGICCGVWSIVRENQTAHEQRRELVDWLKQRQLDKYSQVLLEMEITSPVQFAEMDYLPQHAVFRKLKSHVQLQLSQASQQLKEYLILREWLQEKGLDHHLQRLYTEGVGSLDQASAHVVDRHAQRSGTGDGAEVLDDFTKLQNVLKSLSQQQLEGQKRRLWERVSARHARTTWNVGGMVVFATSVALVYTWVSSNYEYLTEHPPPARGRARLYEYITGSFLDPARCYVKWGWKEPQAVGETLQFTIQFYQRNGMAYPISDHENVLVEILQGSAQVSAYVEVGSTESLKAHTARVTFTVRRAGTYRIAVMLGAGIHISGSPFRKDFVPGPVVAEKTGFVHHSSTVVLTEGEFFPLVVQPRDQYENICYQTIELNHGSGYNLQITPVGNRDSATDPIKQKLSVISDDQTKQIVMYLKLDTLGSYKAVGTYKGSRLKNGEFNILVLSKTDSSTVQKNVAKKSLNVWYEAYLLLAGEGKKAKKVYCYISPKQLTVREFILRIIPRRLYTFRVCPSTKFTFSGLQNSHEFPSFTVDDGCQPPVHLACKDRNVLAATFSQFLLKNIGGSETFSDKQEFFYREVRKSHCKKATWSSNVMVKVNRRDLLDSSMKATKHFSSSDWGKTFVVSFDGEEGLDWGGLSREWFQLVTEALFHPSTRLFRRFKDDNQGLVHPNPDRPAAVTKPKYYEFAGKVVGKCLFESAKGGTTRQLVKARFSRSFLAQLIGLRVTYKHFAADDPEFYKTKVQYIETNDVEDMELNFTEEVYDVMGKLVKTAELVPGGAHMPVTNDNKLRYLDSLAQYRLAATVQEELEYFLKGLNELIPDNLLSIFDENELELLICGTGDYSIADFKQHCEIQGGAWGFEKVLDWFWTIVASFTQEEMARLLQFTTGSSQLPPGGFAELNPRFQICSVPLRGMLPTAHTCFNQLCLPDYDSCEQLHKMLILAITEGSQGFGMA</sequence>
<dbReference type="InterPro" id="IPR000569">
    <property type="entry name" value="HECT_dom"/>
</dbReference>
<dbReference type="Pfam" id="PF25916">
    <property type="entry name" value="AREL1_PH-like"/>
    <property type="match status" value="1"/>
</dbReference>
<keyword evidence="4" id="KW-0808">Transferase</keyword>
<dbReference type="GO" id="GO:0005829">
    <property type="term" value="C:cytosol"/>
    <property type="evidence" value="ECO:0007669"/>
    <property type="project" value="TreeGrafter"/>
</dbReference>
<evidence type="ECO:0000313" key="10">
    <source>
        <dbReference type="Proteomes" id="UP000515135"/>
    </source>
</evidence>
<dbReference type="GO" id="GO:0006511">
    <property type="term" value="P:ubiquitin-dependent protein catabolic process"/>
    <property type="evidence" value="ECO:0007669"/>
    <property type="project" value="TreeGrafter"/>
</dbReference>
<protein>
    <recommendedName>
        <fullName evidence="3">HECT-type E3 ubiquitin transferase</fullName>
        <ecNumber evidence="3">2.3.2.26</ecNumber>
    </recommendedName>
</protein>
<feature type="active site" description="Glycyl thioester intermediate" evidence="7">
    <location>
        <position position="929"/>
    </location>
</feature>
<dbReference type="EC" id="2.3.2.26" evidence="3"/>
<dbReference type="Gene3D" id="3.30.2160.10">
    <property type="entry name" value="Hect, E3 ligase catalytic domain"/>
    <property type="match status" value="1"/>
</dbReference>
<dbReference type="KEGG" id="bbel:109474881"/>
<dbReference type="PROSITE" id="PS50237">
    <property type="entry name" value="HECT"/>
    <property type="match status" value="1"/>
</dbReference>
<evidence type="ECO:0000313" key="11">
    <source>
        <dbReference type="RefSeq" id="XP_019630905.1"/>
    </source>
</evidence>
<dbReference type="FunFam" id="3.30.2410.10:FF:000013">
    <property type="entry name" value="Apoptosis-resistant E3 ubiquitin protein ligase 1"/>
    <property type="match status" value="1"/>
</dbReference>
<dbReference type="FunFam" id="2.60.40.10:FF:000975">
    <property type="entry name" value="Uncharacterized protein, isoform D"/>
    <property type="match status" value="1"/>
</dbReference>
<comment type="catalytic activity">
    <reaction evidence="1">
        <text>S-ubiquitinyl-[E2 ubiquitin-conjugating enzyme]-L-cysteine + [acceptor protein]-L-lysine = [E2 ubiquitin-conjugating enzyme]-L-cysteine + N(6)-ubiquitinyl-[acceptor protein]-L-lysine.</text>
        <dbReference type="EC" id="2.3.2.26"/>
    </reaction>
</comment>
<evidence type="ECO:0000256" key="5">
    <source>
        <dbReference type="ARBA" id="ARBA00022786"/>
    </source>
</evidence>
<organism evidence="10 11">
    <name type="scientific">Branchiostoma belcheri</name>
    <name type="common">Amphioxus</name>
    <dbReference type="NCBI Taxonomy" id="7741"/>
    <lineage>
        <taxon>Eukaryota</taxon>
        <taxon>Metazoa</taxon>
        <taxon>Chordata</taxon>
        <taxon>Cephalochordata</taxon>
        <taxon>Leptocardii</taxon>
        <taxon>Amphioxiformes</taxon>
        <taxon>Branchiostomatidae</taxon>
        <taxon>Branchiostoma</taxon>
    </lineage>
</organism>
<dbReference type="SUPFAM" id="SSF81296">
    <property type="entry name" value="E set domains"/>
    <property type="match status" value="1"/>
</dbReference>
<dbReference type="Proteomes" id="UP000515135">
    <property type="component" value="Unplaced"/>
</dbReference>
<dbReference type="SUPFAM" id="SSF56204">
    <property type="entry name" value="Hect, E3 ligase catalytic domain"/>
    <property type="match status" value="1"/>
</dbReference>
<evidence type="ECO:0000256" key="2">
    <source>
        <dbReference type="ARBA" id="ARBA00004906"/>
    </source>
</evidence>
<dbReference type="InterPro" id="IPR014756">
    <property type="entry name" value="Ig_E-set"/>
</dbReference>
<dbReference type="GO" id="GO:0043066">
    <property type="term" value="P:negative regulation of apoptotic process"/>
    <property type="evidence" value="ECO:0007669"/>
    <property type="project" value="TreeGrafter"/>
</dbReference>
<keyword evidence="8" id="KW-0732">Signal</keyword>
<name>A0A6P4YN63_BRABE</name>
<feature type="domain" description="HECT" evidence="9">
    <location>
        <begin position="622"/>
        <end position="962"/>
    </location>
</feature>
<dbReference type="FunFam" id="3.90.1750.10:FF:000081">
    <property type="entry name" value="Uncharacterized protein"/>
    <property type="match status" value="1"/>
</dbReference>
<feature type="repeat" description="Filamin" evidence="6">
    <location>
        <begin position="228"/>
        <end position="335"/>
    </location>
</feature>
<dbReference type="GO" id="GO:0061630">
    <property type="term" value="F:ubiquitin protein ligase activity"/>
    <property type="evidence" value="ECO:0007669"/>
    <property type="project" value="UniProtKB-EC"/>
</dbReference>
<accession>A0A6P4YN63</accession>
<dbReference type="CDD" id="cd00078">
    <property type="entry name" value="HECTc"/>
    <property type="match status" value="1"/>
</dbReference>
<evidence type="ECO:0000256" key="6">
    <source>
        <dbReference type="PROSITE-ProRule" id="PRU00087"/>
    </source>
</evidence>
<dbReference type="Gene3D" id="2.60.40.10">
    <property type="entry name" value="Immunoglobulins"/>
    <property type="match status" value="1"/>
</dbReference>
<dbReference type="InterPro" id="IPR035983">
    <property type="entry name" value="Hect_E3_ubiquitin_ligase"/>
</dbReference>
<dbReference type="InterPro" id="IPR058738">
    <property type="entry name" value="PH-like_AREL1"/>
</dbReference>
<dbReference type="PANTHER" id="PTHR11254:SF340">
    <property type="entry name" value="APOPTOSIS-RESISTANT E3 UBIQUITIN PROTEIN LIGASE 1"/>
    <property type="match status" value="1"/>
</dbReference>
<evidence type="ECO:0000256" key="4">
    <source>
        <dbReference type="ARBA" id="ARBA00022679"/>
    </source>
</evidence>
<dbReference type="PROSITE" id="PS50194">
    <property type="entry name" value="FILAMIN_REPEAT"/>
    <property type="match status" value="1"/>
</dbReference>
<evidence type="ECO:0000256" key="7">
    <source>
        <dbReference type="PROSITE-ProRule" id="PRU00104"/>
    </source>
</evidence>
<keyword evidence="5 7" id="KW-0833">Ubl conjugation pathway</keyword>
<dbReference type="PANTHER" id="PTHR11254">
    <property type="entry name" value="HECT DOMAIN UBIQUITIN-PROTEIN LIGASE"/>
    <property type="match status" value="1"/>
</dbReference>
<evidence type="ECO:0000256" key="3">
    <source>
        <dbReference type="ARBA" id="ARBA00012485"/>
    </source>
</evidence>
<reference evidence="11" key="1">
    <citation type="submission" date="2025-08" db="UniProtKB">
        <authorList>
            <consortium name="RefSeq"/>
        </authorList>
    </citation>
    <scope>IDENTIFICATION</scope>
    <source>
        <tissue evidence="11">Gonad</tissue>
    </source>
</reference>
<dbReference type="SMART" id="SM00119">
    <property type="entry name" value="HECTc"/>
    <property type="match status" value="1"/>
</dbReference>
<dbReference type="GO" id="GO:0000209">
    <property type="term" value="P:protein polyubiquitination"/>
    <property type="evidence" value="ECO:0007669"/>
    <property type="project" value="TreeGrafter"/>
</dbReference>